<keyword evidence="2" id="KW-1185">Reference proteome</keyword>
<reference evidence="3" key="1">
    <citation type="submission" date="2025-08" db="UniProtKB">
        <authorList>
            <consortium name="RefSeq"/>
        </authorList>
    </citation>
    <scope>IDENTIFICATION</scope>
</reference>
<evidence type="ECO:0000313" key="2">
    <source>
        <dbReference type="Proteomes" id="UP001652625"/>
    </source>
</evidence>
<feature type="coiled-coil region" evidence="1">
    <location>
        <begin position="101"/>
        <end position="172"/>
    </location>
</feature>
<sequence length="192" mass="22928">MDPFKKKNEAEEWLKGLSDNDFIFFANLCFRFYHFYSKNSDSLTNFSKKIDSEIETLKSTYEKKVKSLQDDICEKQNTIEKVNSQLLDLDNESQLNFTKIRKENEEEIAIYNKSIQNLEDKKNNLYKAELEKMRIQWESDSEQQKIRANNQIKMLQAEVNKKDETIISLQELNKLNIIKIEKHMRRVEKSTV</sequence>
<evidence type="ECO:0000256" key="1">
    <source>
        <dbReference type="SAM" id="Coils"/>
    </source>
</evidence>
<gene>
    <name evidence="3" type="primary">LOC136089304</name>
</gene>
<name>A0ABM4DAD5_HYDVU</name>
<dbReference type="GeneID" id="136089304"/>
<protein>
    <submittedName>
        <fullName evidence="3">Uncharacterized protein LOC136089304</fullName>
    </submittedName>
</protein>
<dbReference type="Proteomes" id="UP001652625">
    <property type="component" value="Chromosome 13"/>
</dbReference>
<dbReference type="RefSeq" id="XP_065671317.1">
    <property type="nucleotide sequence ID" value="XM_065815245.1"/>
</dbReference>
<organism evidence="2 3">
    <name type="scientific">Hydra vulgaris</name>
    <name type="common">Hydra</name>
    <name type="synonym">Hydra attenuata</name>
    <dbReference type="NCBI Taxonomy" id="6087"/>
    <lineage>
        <taxon>Eukaryota</taxon>
        <taxon>Metazoa</taxon>
        <taxon>Cnidaria</taxon>
        <taxon>Hydrozoa</taxon>
        <taxon>Hydroidolina</taxon>
        <taxon>Anthoathecata</taxon>
        <taxon>Aplanulata</taxon>
        <taxon>Hydridae</taxon>
        <taxon>Hydra</taxon>
    </lineage>
</organism>
<evidence type="ECO:0000313" key="3">
    <source>
        <dbReference type="RefSeq" id="XP_065671317.1"/>
    </source>
</evidence>
<keyword evidence="1" id="KW-0175">Coiled coil</keyword>
<proteinExistence type="predicted"/>
<accession>A0ABM4DAD5</accession>